<sequence>MNNAMPTCSGTSQRSCMYHEKIPTRSASTLMMLIISPLVRLCLDLLDSARPFWYTTATSADRARIPACCSRKNQCLCDRHSNTLATMKARTRSCPLLVYLSSPLRYCTRESMRYGPT</sequence>
<accession>A0A0A9DSZ4</accession>
<name>A0A0A9DSZ4_ARUDO</name>
<reference evidence="1" key="2">
    <citation type="journal article" date="2015" name="Data Brief">
        <title>Shoot transcriptome of the giant reed, Arundo donax.</title>
        <authorList>
            <person name="Barrero R.A."/>
            <person name="Guerrero F.D."/>
            <person name="Moolhuijzen P."/>
            <person name="Goolsby J.A."/>
            <person name="Tidwell J."/>
            <person name="Bellgard S.E."/>
            <person name="Bellgard M.I."/>
        </authorList>
    </citation>
    <scope>NUCLEOTIDE SEQUENCE</scope>
    <source>
        <tissue evidence="1">Shoot tissue taken approximately 20 cm above the soil surface</tissue>
    </source>
</reference>
<reference evidence="1" key="1">
    <citation type="submission" date="2014-09" db="EMBL/GenBank/DDBJ databases">
        <authorList>
            <person name="Magalhaes I.L.F."/>
            <person name="Oliveira U."/>
            <person name="Santos F.R."/>
            <person name="Vidigal T.H.D.A."/>
            <person name="Brescovit A.D."/>
            <person name="Santos A.J."/>
        </authorList>
    </citation>
    <scope>NUCLEOTIDE SEQUENCE</scope>
    <source>
        <tissue evidence="1">Shoot tissue taken approximately 20 cm above the soil surface</tissue>
    </source>
</reference>
<organism evidence="1">
    <name type="scientific">Arundo donax</name>
    <name type="common">Giant reed</name>
    <name type="synonym">Donax arundinaceus</name>
    <dbReference type="NCBI Taxonomy" id="35708"/>
    <lineage>
        <taxon>Eukaryota</taxon>
        <taxon>Viridiplantae</taxon>
        <taxon>Streptophyta</taxon>
        <taxon>Embryophyta</taxon>
        <taxon>Tracheophyta</taxon>
        <taxon>Spermatophyta</taxon>
        <taxon>Magnoliopsida</taxon>
        <taxon>Liliopsida</taxon>
        <taxon>Poales</taxon>
        <taxon>Poaceae</taxon>
        <taxon>PACMAD clade</taxon>
        <taxon>Arundinoideae</taxon>
        <taxon>Arundineae</taxon>
        <taxon>Arundo</taxon>
    </lineage>
</organism>
<dbReference type="AlphaFoldDB" id="A0A0A9DSZ4"/>
<protein>
    <submittedName>
        <fullName evidence="1">Uncharacterized protein</fullName>
    </submittedName>
</protein>
<proteinExistence type="predicted"/>
<evidence type="ECO:0000313" key="1">
    <source>
        <dbReference type="EMBL" id="JAD88785.1"/>
    </source>
</evidence>
<dbReference type="EMBL" id="GBRH01209110">
    <property type="protein sequence ID" value="JAD88785.1"/>
    <property type="molecule type" value="Transcribed_RNA"/>
</dbReference>